<evidence type="ECO:0000256" key="1">
    <source>
        <dbReference type="SAM" id="MobiDB-lite"/>
    </source>
</evidence>
<organism evidence="3 4">
    <name type="scientific">Synaphobranchus kaupii</name>
    <name type="common">Kaup's arrowtooth eel</name>
    <dbReference type="NCBI Taxonomy" id="118154"/>
    <lineage>
        <taxon>Eukaryota</taxon>
        <taxon>Metazoa</taxon>
        <taxon>Chordata</taxon>
        <taxon>Craniata</taxon>
        <taxon>Vertebrata</taxon>
        <taxon>Euteleostomi</taxon>
        <taxon>Actinopterygii</taxon>
        <taxon>Neopterygii</taxon>
        <taxon>Teleostei</taxon>
        <taxon>Anguilliformes</taxon>
        <taxon>Synaphobranchidae</taxon>
        <taxon>Synaphobranchus</taxon>
    </lineage>
</organism>
<evidence type="ECO:0000256" key="2">
    <source>
        <dbReference type="SAM" id="SignalP"/>
    </source>
</evidence>
<dbReference type="AlphaFoldDB" id="A0A9Q1EDF6"/>
<protein>
    <submittedName>
        <fullName evidence="3">Uncharacterized protein</fullName>
    </submittedName>
</protein>
<gene>
    <name evidence="3" type="ORF">SKAU_G00379900</name>
</gene>
<feature type="region of interest" description="Disordered" evidence="1">
    <location>
        <begin position="61"/>
        <end position="108"/>
    </location>
</feature>
<dbReference type="Proteomes" id="UP001152622">
    <property type="component" value="Chromosome 19"/>
</dbReference>
<evidence type="ECO:0000313" key="4">
    <source>
        <dbReference type="Proteomes" id="UP001152622"/>
    </source>
</evidence>
<feature type="compositionally biased region" description="Acidic residues" evidence="1">
    <location>
        <begin position="97"/>
        <end position="108"/>
    </location>
</feature>
<feature type="signal peptide" evidence="2">
    <location>
        <begin position="1"/>
        <end position="18"/>
    </location>
</feature>
<comment type="caution">
    <text evidence="3">The sequence shown here is derived from an EMBL/GenBank/DDBJ whole genome shotgun (WGS) entry which is preliminary data.</text>
</comment>
<keyword evidence="2" id="KW-0732">Signal</keyword>
<keyword evidence="4" id="KW-1185">Reference proteome</keyword>
<reference evidence="3" key="1">
    <citation type="journal article" date="2023" name="Science">
        <title>Genome structures resolve the early diversification of teleost fishes.</title>
        <authorList>
            <person name="Parey E."/>
            <person name="Louis A."/>
            <person name="Montfort J."/>
            <person name="Bouchez O."/>
            <person name="Roques C."/>
            <person name="Iampietro C."/>
            <person name="Lluch J."/>
            <person name="Castinel A."/>
            <person name="Donnadieu C."/>
            <person name="Desvignes T."/>
            <person name="Floi Bucao C."/>
            <person name="Jouanno E."/>
            <person name="Wen M."/>
            <person name="Mejri S."/>
            <person name="Dirks R."/>
            <person name="Jansen H."/>
            <person name="Henkel C."/>
            <person name="Chen W.J."/>
            <person name="Zahm M."/>
            <person name="Cabau C."/>
            <person name="Klopp C."/>
            <person name="Thompson A.W."/>
            <person name="Robinson-Rechavi M."/>
            <person name="Braasch I."/>
            <person name="Lecointre G."/>
            <person name="Bobe J."/>
            <person name="Postlethwait J.H."/>
            <person name="Berthelot C."/>
            <person name="Roest Crollius H."/>
            <person name="Guiguen Y."/>
        </authorList>
    </citation>
    <scope>NUCLEOTIDE SEQUENCE</scope>
    <source>
        <strain evidence="3">WJC10195</strain>
    </source>
</reference>
<evidence type="ECO:0000313" key="3">
    <source>
        <dbReference type="EMBL" id="KAJ8336770.1"/>
    </source>
</evidence>
<feature type="chain" id="PRO_5040153515" evidence="2">
    <location>
        <begin position="19"/>
        <end position="108"/>
    </location>
</feature>
<proteinExistence type="predicted"/>
<name>A0A9Q1EDF6_SYNKA</name>
<sequence>MSAGLLLLLPVTIFLVLRKRRRNPGKAQFQKTAGKACTMNTYHTRGKVSEEEDEQVYANVESFHTKDDKEKEKEEEEDDSGSKAVYENCSQPLETEYQVEDEENIYVN</sequence>
<feature type="compositionally biased region" description="Basic and acidic residues" evidence="1">
    <location>
        <begin position="63"/>
        <end position="72"/>
    </location>
</feature>
<accession>A0A9Q1EDF6</accession>
<dbReference type="EMBL" id="JAINUF010000019">
    <property type="protein sequence ID" value="KAJ8336770.1"/>
    <property type="molecule type" value="Genomic_DNA"/>
</dbReference>